<feature type="chain" id="PRO_5004218246" evidence="2">
    <location>
        <begin position="22"/>
        <end position="286"/>
    </location>
</feature>
<keyword evidence="2" id="KW-0732">Signal</keyword>
<organism evidence="3 4">
    <name type="scientific">Paramagnetospirillum magneticum (strain ATCC 700264 / AMB-1)</name>
    <name type="common">Magnetospirillum magneticum</name>
    <dbReference type="NCBI Taxonomy" id="342108"/>
    <lineage>
        <taxon>Bacteria</taxon>
        <taxon>Pseudomonadati</taxon>
        <taxon>Pseudomonadota</taxon>
        <taxon>Alphaproteobacteria</taxon>
        <taxon>Rhodospirillales</taxon>
        <taxon>Magnetospirillaceae</taxon>
        <taxon>Paramagnetospirillum</taxon>
    </lineage>
</organism>
<dbReference type="PROSITE" id="PS51257">
    <property type="entry name" value="PROKAR_LIPOPROTEIN"/>
    <property type="match status" value="1"/>
</dbReference>
<evidence type="ECO:0000313" key="3">
    <source>
        <dbReference type="EMBL" id="BAE50043.1"/>
    </source>
</evidence>
<evidence type="ECO:0000256" key="1">
    <source>
        <dbReference type="SAM" id="Phobius"/>
    </source>
</evidence>
<feature type="signal peptide" evidence="2">
    <location>
        <begin position="1"/>
        <end position="21"/>
    </location>
</feature>
<reference evidence="3 4" key="1">
    <citation type="journal article" date="2005" name="DNA Res.">
        <title>Complete genome sequence of the facultative anaerobic magnetotactic bacterium Magnetospirillum sp. strain AMB-1.</title>
        <authorList>
            <person name="Matsunaga T."/>
            <person name="Okamura Y."/>
            <person name="Fukuda Y."/>
            <person name="Wahyudi A.T."/>
            <person name="Murase Y."/>
            <person name="Takeyama H."/>
        </authorList>
    </citation>
    <scope>NUCLEOTIDE SEQUENCE [LARGE SCALE GENOMIC DNA]</scope>
    <source>
        <strain evidence="4">ATCC 700264 / AMB-1</strain>
    </source>
</reference>
<keyword evidence="4" id="KW-1185">Reference proteome</keyword>
<keyword evidence="1" id="KW-0812">Transmembrane</keyword>
<dbReference type="AlphaFoldDB" id="Q2W7Y2"/>
<sequence length="286" mass="28488">MLRMAVAAVVVSLGCGLPALAADEGQGPMPLVQPLPAAPAAPAEETPGFQAVRPLAGAEAPAAAPASVAAPAPAPAPVAAPVAAPAPLPVAPVMAPPPPPPAPPAAVTAESGMPALLVQAGVAALMIVIGALVAGLVGNATAAAGRRREEAIRRKSAAATLVIELEARIQAFEAVPVPPNADAGVSFVSATVALADLDYGWKAVQGALYLLPERLAGHLAVHYAAVHHVAKFIKGQSFAAGLRMLQANRIGGHPCPDAGIMREAHVELAAAFRGVDKIVMGLKSIS</sequence>
<feature type="transmembrane region" description="Helical" evidence="1">
    <location>
        <begin position="122"/>
        <end position="145"/>
    </location>
</feature>
<keyword evidence="1" id="KW-0472">Membrane</keyword>
<dbReference type="Proteomes" id="UP000007058">
    <property type="component" value="Chromosome"/>
</dbReference>
<evidence type="ECO:0000256" key="2">
    <source>
        <dbReference type="SAM" id="SignalP"/>
    </source>
</evidence>
<gene>
    <name evidence="3" type="ordered locus">amb1239</name>
</gene>
<protein>
    <submittedName>
        <fullName evidence="3">Uncharacterized protein</fullName>
    </submittedName>
</protein>
<name>Q2W7Y2_PARM1</name>
<keyword evidence="1" id="KW-1133">Transmembrane helix</keyword>
<dbReference type="EMBL" id="AP007255">
    <property type="protein sequence ID" value="BAE50043.1"/>
    <property type="molecule type" value="Genomic_DNA"/>
</dbReference>
<accession>Q2W7Y2</accession>
<dbReference type="KEGG" id="mag:amb1239"/>
<proteinExistence type="predicted"/>
<dbReference type="HOGENOM" id="CLU_1037468_0_0_5"/>
<evidence type="ECO:0000313" key="4">
    <source>
        <dbReference type="Proteomes" id="UP000007058"/>
    </source>
</evidence>